<feature type="compositionally biased region" description="Basic and acidic residues" evidence="6">
    <location>
        <begin position="429"/>
        <end position="454"/>
    </location>
</feature>
<comment type="subcellular location">
    <subcellularLocation>
        <location evidence="1">Nucleus</location>
    </subcellularLocation>
</comment>
<dbReference type="GO" id="GO:0003677">
    <property type="term" value="F:DNA binding"/>
    <property type="evidence" value="ECO:0007669"/>
    <property type="project" value="InterPro"/>
</dbReference>
<dbReference type="GO" id="GO:0000981">
    <property type="term" value="F:DNA-binding transcription factor activity, RNA polymerase II-specific"/>
    <property type="evidence" value="ECO:0007669"/>
    <property type="project" value="InterPro"/>
</dbReference>
<evidence type="ECO:0000256" key="3">
    <source>
        <dbReference type="ARBA" id="ARBA00023015"/>
    </source>
</evidence>
<dbReference type="SUPFAM" id="SSF57701">
    <property type="entry name" value="Zn2/Cys6 DNA-binding domain"/>
    <property type="match status" value="1"/>
</dbReference>
<dbReference type="PROSITE" id="PS00463">
    <property type="entry name" value="ZN2_CY6_FUNGAL_1"/>
    <property type="match status" value="1"/>
</dbReference>
<organism evidence="8 9">
    <name type="scientific">Aureobasidium pullulans</name>
    <name type="common">Black yeast</name>
    <name type="synonym">Pullularia pullulans</name>
    <dbReference type="NCBI Taxonomy" id="5580"/>
    <lineage>
        <taxon>Eukaryota</taxon>
        <taxon>Fungi</taxon>
        <taxon>Dikarya</taxon>
        <taxon>Ascomycota</taxon>
        <taxon>Pezizomycotina</taxon>
        <taxon>Dothideomycetes</taxon>
        <taxon>Dothideomycetidae</taxon>
        <taxon>Dothideales</taxon>
        <taxon>Saccotheciaceae</taxon>
        <taxon>Aureobasidium</taxon>
    </lineage>
</organism>
<dbReference type="GO" id="GO:0005634">
    <property type="term" value="C:nucleus"/>
    <property type="evidence" value="ECO:0007669"/>
    <property type="project" value="UniProtKB-SubCell"/>
</dbReference>
<dbReference type="SMART" id="SM00066">
    <property type="entry name" value="GAL4"/>
    <property type="match status" value="1"/>
</dbReference>
<sequence length="959" mass="106773">MPSIQDRPSAFTPSRQLQSWTHDDKSSPYPLPDHRRPSMVQPEALRPMEPASMGNAPRPYLPARINDPNQPRQQLPGLQELLSPPLRTGPPSYSPNWPSVNNSQPKWSDGPASSANVQLPPANRPPQIGSIPFNPTPPPFHRLSLDVSPIDRFPQHSSNIPLGARPSLPAPPPPPLRRPSDYQSSRAADQLSQSTQVVEIAGPPQSQVASPYHEEISDGDMARRLNATQGMRNAPPASNYSLQCVGQRHIPGEGMCYVFKDGSTCPTIIDGEPVNPLWGTTKAGKARKRLAQACLNCREKKIKCEPGEKSCLQCEKAKRECHRFASPRSVADCLLRNESRPPAPQSQVELANNPTLTIPNVPLGRAEWSSQSSGSIVMAEVPNQKRRRSAQAAQQDVLNLPPTWSRDRSPQSVKRRKSDGSASSFDGATDERQRKDSKRVDLEDMIHPLSRPEKQSLSSWDEDPYLHDPEATMRFLELFFAQSAREISIMFPRDAFTRWVQQCREKCQRECMVLYAVLALGSIFAENEFSSFAKTCAEKAGQAVSRIDGKFSMAMVQARLLVAGYNHLVGKDSTGWDLSGSALRVISAMRLNSEDGCAEDLDEYTRRYYSFSREQLKECRRRTFWTAFLVDRYHGFCGGLLCAIQLEDIQLRLPCNERLYEEGLASDAPLFDCFQPGMGIQSLDPHSSAPSPAAYTMVVASLWTDVTKLIFRRPRQTAGPGSYVKSHESLLDDVQRKLFDWRNALPSHLQYSRQKLVEANQHGYAGSLIAMHALYHISQLKAARNAHHELLSPRTMARQINVAHSHAIQLLEMVCDVRSTKSPGSGKDQDPINLLSPFFAYGITAAIDTLSAGGLREDFGRTIMLMNDGIATLHDLSQFCASAKIQARQTSKRMALIEVRAAESFESTAVVAAPRAINGRENQDCWRINEPMEKVFTLQQDVSYGTSPTIYFAALREGR</sequence>
<dbReference type="PANTHER" id="PTHR47338">
    <property type="entry name" value="ZN(II)2CYS6 TRANSCRIPTION FACTOR (EUROFUNG)-RELATED"/>
    <property type="match status" value="1"/>
</dbReference>
<proteinExistence type="predicted"/>
<feature type="region of interest" description="Disordered" evidence="6">
    <location>
        <begin position="1"/>
        <end position="196"/>
    </location>
</feature>
<evidence type="ECO:0000313" key="8">
    <source>
        <dbReference type="EMBL" id="THW36160.1"/>
    </source>
</evidence>
<evidence type="ECO:0000256" key="6">
    <source>
        <dbReference type="SAM" id="MobiDB-lite"/>
    </source>
</evidence>
<name>A0A4S8XFL1_AURPU</name>
<dbReference type="InterPro" id="IPR036864">
    <property type="entry name" value="Zn2-C6_fun-type_DNA-bd_sf"/>
</dbReference>
<comment type="caution">
    <text evidence="8">The sequence shown here is derived from an EMBL/GenBank/DDBJ whole genome shotgun (WGS) entry which is preliminary data.</text>
</comment>
<feature type="compositionally biased region" description="Polar residues" evidence="6">
    <location>
        <begin position="94"/>
        <end position="117"/>
    </location>
</feature>
<dbReference type="PROSITE" id="PS50048">
    <property type="entry name" value="ZN2_CY6_FUNGAL_2"/>
    <property type="match status" value="1"/>
</dbReference>
<dbReference type="CDD" id="cd00067">
    <property type="entry name" value="GAL4"/>
    <property type="match status" value="1"/>
</dbReference>
<evidence type="ECO:0000256" key="4">
    <source>
        <dbReference type="ARBA" id="ARBA00023163"/>
    </source>
</evidence>
<dbReference type="GO" id="GO:0006351">
    <property type="term" value="P:DNA-templated transcription"/>
    <property type="evidence" value="ECO:0007669"/>
    <property type="project" value="InterPro"/>
</dbReference>
<feature type="domain" description="Zn(2)-C6 fungal-type" evidence="7">
    <location>
        <begin position="293"/>
        <end position="321"/>
    </location>
</feature>
<feature type="compositionally biased region" description="Pro residues" evidence="6">
    <location>
        <begin position="168"/>
        <end position="177"/>
    </location>
</feature>
<dbReference type="InterPro" id="IPR001138">
    <property type="entry name" value="Zn2Cys6_DnaBD"/>
</dbReference>
<dbReference type="Pfam" id="PF04082">
    <property type="entry name" value="Fungal_trans"/>
    <property type="match status" value="1"/>
</dbReference>
<dbReference type="SMART" id="SM00906">
    <property type="entry name" value="Fungal_trans"/>
    <property type="match status" value="1"/>
</dbReference>
<dbReference type="CDD" id="cd12148">
    <property type="entry name" value="fungal_TF_MHR"/>
    <property type="match status" value="1"/>
</dbReference>
<feature type="compositionally biased region" description="Polar residues" evidence="6">
    <location>
        <begin position="181"/>
        <end position="196"/>
    </location>
</feature>
<dbReference type="EMBL" id="QZAL01000143">
    <property type="protein sequence ID" value="THW36160.1"/>
    <property type="molecule type" value="Genomic_DNA"/>
</dbReference>
<dbReference type="Proteomes" id="UP000310687">
    <property type="component" value="Unassembled WGS sequence"/>
</dbReference>
<dbReference type="InterPro" id="IPR050815">
    <property type="entry name" value="TF_fung"/>
</dbReference>
<evidence type="ECO:0000256" key="1">
    <source>
        <dbReference type="ARBA" id="ARBA00004123"/>
    </source>
</evidence>
<feature type="region of interest" description="Disordered" evidence="6">
    <location>
        <begin position="382"/>
        <end position="461"/>
    </location>
</feature>
<dbReference type="GO" id="GO:0008270">
    <property type="term" value="F:zinc ion binding"/>
    <property type="evidence" value="ECO:0007669"/>
    <property type="project" value="InterPro"/>
</dbReference>
<evidence type="ECO:0000259" key="7">
    <source>
        <dbReference type="PROSITE" id="PS50048"/>
    </source>
</evidence>
<gene>
    <name evidence="8" type="ORF">D6D22_07797</name>
</gene>
<protein>
    <recommendedName>
        <fullName evidence="7">Zn(2)-C6 fungal-type domain-containing protein</fullName>
    </recommendedName>
</protein>
<keyword evidence="2" id="KW-0479">Metal-binding</keyword>
<keyword evidence="3" id="KW-0805">Transcription regulation</keyword>
<dbReference type="Gene3D" id="4.10.240.10">
    <property type="entry name" value="Zn(2)-C6 fungal-type DNA-binding domain"/>
    <property type="match status" value="1"/>
</dbReference>
<feature type="compositionally biased region" description="Polar residues" evidence="6">
    <location>
        <begin position="11"/>
        <end position="20"/>
    </location>
</feature>
<keyword evidence="5" id="KW-0539">Nucleus</keyword>
<evidence type="ECO:0000256" key="2">
    <source>
        <dbReference type="ARBA" id="ARBA00022723"/>
    </source>
</evidence>
<dbReference type="PANTHER" id="PTHR47338:SF11">
    <property type="entry name" value="ZN(II)2CYS6 TRANSCRIPTION FACTOR (EUROFUNG)"/>
    <property type="match status" value="1"/>
</dbReference>
<accession>A0A4S8XFL1</accession>
<evidence type="ECO:0000256" key="5">
    <source>
        <dbReference type="ARBA" id="ARBA00023242"/>
    </source>
</evidence>
<dbReference type="AlphaFoldDB" id="A0A4S8XFL1"/>
<dbReference type="InterPro" id="IPR007219">
    <property type="entry name" value="XnlR_reg_dom"/>
</dbReference>
<feature type="compositionally biased region" description="Basic and acidic residues" evidence="6">
    <location>
        <begin position="21"/>
        <end position="36"/>
    </location>
</feature>
<reference evidence="8 9" key="1">
    <citation type="submission" date="2018-10" db="EMBL/GenBank/DDBJ databases">
        <title>Fifty Aureobasidium pullulans genomes reveal a recombining polyextremotolerant generalist.</title>
        <authorList>
            <person name="Gostincar C."/>
            <person name="Turk M."/>
            <person name="Zajc J."/>
            <person name="Gunde-Cimerman N."/>
        </authorList>
    </citation>
    <scope>NUCLEOTIDE SEQUENCE [LARGE SCALE GENOMIC DNA]</scope>
    <source>
        <strain evidence="8 9">EXF-11013</strain>
    </source>
</reference>
<evidence type="ECO:0000313" key="9">
    <source>
        <dbReference type="Proteomes" id="UP000310687"/>
    </source>
</evidence>
<keyword evidence="4" id="KW-0804">Transcription</keyword>